<sequence>MSYPRYRPRHTFRQREPLLGDQAGRFTRAFEDLVQANREGKLLSWDHEITHDWEHIPRPQRRTSSGLVDIAATGFKKIWPRTESPFFCPHTRNNGRPYKALVLRIGGLLEGGTADYFHATDHQCAFRVVVKPLKEPAQVVLTWEDQRAYLLEQQQEDQRQAEETDDEYLPSSQSTSTSSLTSTSTSSSSARTSTSSSASTSSTISRLAVEAMVSPNPRWTPQDPSGPRPTPTPLAAAGPAPLRSFYSARVANARRTADIETMDYLHNIHAAGILKDEPSAHPAWNQEEPHPLLHLYDQRIYAHCLWRTNNYLDHLYTSTGQVIRELNSVYGIPYADYTTLVRETQLCDCCKNQFTPDGYNAHVRDGRCTNHPELAEVEECSDSTALFKMRSFRDARRPKENIESLDTSVGAAFLEWNSRLGIPTDVWLMVSTAIVHCDTCDLVRSIPAHLNHLHGGVCSDPGQSVTPTDVE</sequence>
<dbReference type="AlphaFoldDB" id="A0AAD6SBS6"/>
<accession>A0AAD6SBS6</accession>
<reference evidence="2" key="1">
    <citation type="submission" date="2023-03" db="EMBL/GenBank/DDBJ databases">
        <title>Massive genome expansion in bonnet fungi (Mycena s.s.) driven by repeated elements and novel gene families across ecological guilds.</title>
        <authorList>
            <consortium name="Lawrence Berkeley National Laboratory"/>
            <person name="Harder C.B."/>
            <person name="Miyauchi S."/>
            <person name="Viragh M."/>
            <person name="Kuo A."/>
            <person name="Thoen E."/>
            <person name="Andreopoulos B."/>
            <person name="Lu D."/>
            <person name="Skrede I."/>
            <person name="Drula E."/>
            <person name="Henrissat B."/>
            <person name="Morin E."/>
            <person name="Kohler A."/>
            <person name="Barry K."/>
            <person name="LaButti K."/>
            <person name="Morin E."/>
            <person name="Salamov A."/>
            <person name="Lipzen A."/>
            <person name="Mereny Z."/>
            <person name="Hegedus B."/>
            <person name="Baldrian P."/>
            <person name="Stursova M."/>
            <person name="Weitz H."/>
            <person name="Taylor A."/>
            <person name="Grigoriev I.V."/>
            <person name="Nagy L.G."/>
            <person name="Martin F."/>
            <person name="Kauserud H."/>
        </authorList>
    </citation>
    <scope>NUCLEOTIDE SEQUENCE</scope>
    <source>
        <strain evidence="2">CBHHK200</strain>
    </source>
</reference>
<dbReference type="EMBL" id="JARJCM010000206">
    <property type="protein sequence ID" value="KAJ7022632.1"/>
    <property type="molecule type" value="Genomic_DNA"/>
</dbReference>
<evidence type="ECO:0000256" key="1">
    <source>
        <dbReference type="SAM" id="MobiDB-lite"/>
    </source>
</evidence>
<name>A0AAD6SBS6_9AGAR</name>
<protein>
    <submittedName>
        <fullName evidence="2">Uncharacterized protein</fullName>
    </submittedName>
</protein>
<feature type="region of interest" description="Disordered" evidence="1">
    <location>
        <begin position="154"/>
        <end position="239"/>
    </location>
</feature>
<gene>
    <name evidence="2" type="ORF">C8F04DRAFT_1137608</name>
</gene>
<evidence type="ECO:0000313" key="3">
    <source>
        <dbReference type="Proteomes" id="UP001218188"/>
    </source>
</evidence>
<feature type="compositionally biased region" description="Low complexity" evidence="1">
    <location>
        <begin position="171"/>
        <end position="205"/>
    </location>
</feature>
<dbReference type="Proteomes" id="UP001218188">
    <property type="component" value="Unassembled WGS sequence"/>
</dbReference>
<evidence type="ECO:0000313" key="2">
    <source>
        <dbReference type="EMBL" id="KAJ7022632.1"/>
    </source>
</evidence>
<proteinExistence type="predicted"/>
<comment type="caution">
    <text evidence="2">The sequence shown here is derived from an EMBL/GenBank/DDBJ whole genome shotgun (WGS) entry which is preliminary data.</text>
</comment>
<keyword evidence="3" id="KW-1185">Reference proteome</keyword>
<organism evidence="2 3">
    <name type="scientific">Mycena alexandri</name>
    <dbReference type="NCBI Taxonomy" id="1745969"/>
    <lineage>
        <taxon>Eukaryota</taxon>
        <taxon>Fungi</taxon>
        <taxon>Dikarya</taxon>
        <taxon>Basidiomycota</taxon>
        <taxon>Agaricomycotina</taxon>
        <taxon>Agaricomycetes</taxon>
        <taxon>Agaricomycetidae</taxon>
        <taxon>Agaricales</taxon>
        <taxon>Marasmiineae</taxon>
        <taxon>Mycenaceae</taxon>
        <taxon>Mycena</taxon>
    </lineage>
</organism>